<dbReference type="RefSeq" id="WP_308699055.1">
    <property type="nucleotide sequence ID" value="NZ_BJMN01000017.1"/>
</dbReference>
<sequence>MAADDPDVRARAAGYASRVDTLTASCLYHPDLAAVLVRPDGITAWAADAGAQASTAGLAEALEEWFGVPVCGCGDAGLIYRAPD</sequence>
<evidence type="ECO:0000313" key="1">
    <source>
        <dbReference type="EMBL" id="GEB57382.1"/>
    </source>
</evidence>
<dbReference type="Proteomes" id="UP000315226">
    <property type="component" value="Unassembled WGS sequence"/>
</dbReference>
<dbReference type="Gene3D" id="3.40.30.120">
    <property type="match status" value="1"/>
</dbReference>
<comment type="caution">
    <text evidence="1">The sequence shown here is derived from an EMBL/GenBank/DDBJ whole genome shotgun (WGS) entry which is preliminary data.</text>
</comment>
<dbReference type="Pfam" id="PF21274">
    <property type="entry name" value="Rng_hyd_C"/>
    <property type="match status" value="1"/>
</dbReference>
<organism evidence="1 2">
    <name type="scientific">Streptomyces gardneri</name>
    <dbReference type="NCBI Taxonomy" id="66892"/>
    <lineage>
        <taxon>Bacteria</taxon>
        <taxon>Bacillati</taxon>
        <taxon>Actinomycetota</taxon>
        <taxon>Actinomycetes</taxon>
        <taxon>Kitasatosporales</taxon>
        <taxon>Streptomycetaceae</taxon>
        <taxon>Streptomyces</taxon>
    </lineage>
</organism>
<protein>
    <submittedName>
        <fullName evidence="1">Uncharacterized protein</fullName>
    </submittedName>
</protein>
<keyword evidence="2" id="KW-1185">Reference proteome</keyword>
<dbReference type="EMBL" id="BJMN01000017">
    <property type="protein sequence ID" value="GEB57382.1"/>
    <property type="molecule type" value="Genomic_DNA"/>
</dbReference>
<accession>A0A4Y3RI74</accession>
<gene>
    <name evidence="1" type="ORF">SGA01_29870</name>
</gene>
<dbReference type="AlphaFoldDB" id="A0A4Y3RI74"/>
<evidence type="ECO:0000313" key="2">
    <source>
        <dbReference type="Proteomes" id="UP000315226"/>
    </source>
</evidence>
<name>A0A4Y3RI74_9ACTN</name>
<reference evidence="1 2" key="1">
    <citation type="submission" date="2019-06" db="EMBL/GenBank/DDBJ databases">
        <title>Whole genome shotgun sequence of Streptomyces gardneri NBRC 12865.</title>
        <authorList>
            <person name="Hosoyama A."/>
            <person name="Uohara A."/>
            <person name="Ohji S."/>
            <person name="Ichikawa N."/>
        </authorList>
    </citation>
    <scope>NUCLEOTIDE SEQUENCE [LARGE SCALE GENOMIC DNA]</scope>
    <source>
        <strain evidence="1 2">NBRC 12865</strain>
    </source>
</reference>
<proteinExistence type="predicted"/>